<feature type="region of interest" description="Disordered" evidence="1">
    <location>
        <begin position="64"/>
        <end position="172"/>
    </location>
</feature>
<feature type="region of interest" description="Disordered" evidence="1">
    <location>
        <begin position="372"/>
        <end position="402"/>
    </location>
</feature>
<feature type="region of interest" description="Disordered" evidence="1">
    <location>
        <begin position="822"/>
        <end position="870"/>
    </location>
</feature>
<feature type="domain" description="DUF632" evidence="2">
    <location>
        <begin position="442"/>
        <end position="737"/>
    </location>
</feature>
<dbReference type="PANTHER" id="PTHR21450">
    <property type="entry name" value="PROTEIN ALTERED PHOSPHATE STARVATION RESPONSE 1"/>
    <property type="match status" value="1"/>
</dbReference>
<feature type="compositionally biased region" description="Pro residues" evidence="1">
    <location>
        <begin position="151"/>
        <end position="163"/>
    </location>
</feature>
<dbReference type="PANTHER" id="PTHR21450:SF48">
    <property type="entry name" value="OS08G0551200 PROTEIN"/>
    <property type="match status" value="1"/>
</dbReference>
<feature type="compositionally biased region" description="Basic and acidic residues" evidence="1">
    <location>
        <begin position="372"/>
        <end position="381"/>
    </location>
</feature>
<evidence type="ECO:0000259" key="3">
    <source>
        <dbReference type="Pfam" id="PF04783"/>
    </source>
</evidence>
<reference evidence="4" key="2">
    <citation type="submission" date="2015-07" db="EMBL/GenBank/DDBJ databases">
        <authorList>
            <person name="Noorani M."/>
        </authorList>
    </citation>
    <scope>NUCLEOTIDE SEQUENCE</scope>
    <source>
        <strain evidence="4">Yugu1</strain>
    </source>
</reference>
<proteinExistence type="predicted"/>
<gene>
    <name evidence="4" type="ORF">SETIT_6G242300v2</name>
</gene>
<feature type="domain" description="DUF630" evidence="3">
    <location>
        <begin position="1"/>
        <end position="61"/>
    </location>
</feature>
<name>A0A368RPT5_SETIT</name>
<reference evidence="4" key="1">
    <citation type="journal article" date="2012" name="Nat. Biotechnol.">
        <title>Reference genome sequence of the model plant Setaria.</title>
        <authorList>
            <person name="Bennetzen J.L."/>
            <person name="Schmutz J."/>
            <person name="Wang H."/>
            <person name="Percifield R."/>
            <person name="Hawkins J."/>
            <person name="Pontaroli A.C."/>
            <person name="Estep M."/>
            <person name="Feng L."/>
            <person name="Vaughn J.N."/>
            <person name="Grimwood J."/>
            <person name="Jenkins J."/>
            <person name="Barry K."/>
            <person name="Lindquist E."/>
            <person name="Hellsten U."/>
            <person name="Deshpande S."/>
            <person name="Wang X."/>
            <person name="Wu X."/>
            <person name="Mitros T."/>
            <person name="Triplett J."/>
            <person name="Yang X."/>
            <person name="Ye C.Y."/>
            <person name="Mauro-Herrera M."/>
            <person name="Wang L."/>
            <person name="Li P."/>
            <person name="Sharma M."/>
            <person name="Sharma R."/>
            <person name="Ronald P.C."/>
            <person name="Panaud O."/>
            <person name="Kellogg E.A."/>
            <person name="Brutnell T.P."/>
            <person name="Doust A.N."/>
            <person name="Tuskan G.A."/>
            <person name="Rokhsar D."/>
            <person name="Devos K.M."/>
        </authorList>
    </citation>
    <scope>NUCLEOTIDE SEQUENCE [LARGE SCALE GENOMIC DNA]</scope>
    <source>
        <strain evidence="4">Yugu1</strain>
    </source>
</reference>
<protein>
    <recommendedName>
        <fullName evidence="5">DUF632 domain-containing protein</fullName>
    </recommendedName>
</protein>
<dbReference type="EMBL" id="CM003533">
    <property type="protein sequence ID" value="RCV32237.1"/>
    <property type="molecule type" value="Genomic_DNA"/>
</dbReference>
<dbReference type="InterPro" id="IPR006867">
    <property type="entry name" value="DUF632"/>
</dbReference>
<dbReference type="OrthoDB" id="680796at2759"/>
<organism evidence="4">
    <name type="scientific">Setaria italica</name>
    <name type="common">Foxtail millet</name>
    <name type="synonym">Panicum italicum</name>
    <dbReference type="NCBI Taxonomy" id="4555"/>
    <lineage>
        <taxon>Eukaryota</taxon>
        <taxon>Viridiplantae</taxon>
        <taxon>Streptophyta</taxon>
        <taxon>Embryophyta</taxon>
        <taxon>Tracheophyta</taxon>
        <taxon>Spermatophyta</taxon>
        <taxon>Magnoliopsida</taxon>
        <taxon>Liliopsida</taxon>
        <taxon>Poales</taxon>
        <taxon>Poaceae</taxon>
        <taxon>PACMAD clade</taxon>
        <taxon>Panicoideae</taxon>
        <taxon>Panicodae</taxon>
        <taxon>Paniceae</taxon>
        <taxon>Cenchrinae</taxon>
        <taxon>Setaria</taxon>
    </lineage>
</organism>
<evidence type="ECO:0000313" key="4">
    <source>
        <dbReference type="EMBL" id="RCV32237.1"/>
    </source>
</evidence>
<dbReference type="AlphaFoldDB" id="A0A368RPT5"/>
<dbReference type="Pfam" id="PF04783">
    <property type="entry name" value="DUF630"/>
    <property type="match status" value="1"/>
</dbReference>
<dbReference type="STRING" id="4555.A0A368RPT5"/>
<feature type="region of interest" description="Disordered" evidence="1">
    <location>
        <begin position="324"/>
        <end position="345"/>
    </location>
</feature>
<evidence type="ECO:0008006" key="5">
    <source>
        <dbReference type="Google" id="ProtNLM"/>
    </source>
</evidence>
<evidence type="ECO:0000256" key="1">
    <source>
        <dbReference type="SAM" id="MobiDB-lite"/>
    </source>
</evidence>
<sequence length="870" mass="94082">MGCGQSKVPRGEGASAAVAHCRDRSELLAAAIASRYALADANRAYAGSLSATGAALHDFLRAVLDATPPPPGPGAGDAPREGDDDDAAPHAATASPDASEDDDDGGGGGHICFPSPSDEASDDDGGGDTMSTSDDEAEPPLPRPDALQPVAPAPRPSRAPPQPLQLVPQYDPGYPPQFGSLYPPPYSYGPVPGPAFGYGGGYGADVMGGYGQSSYTYNISYTQRQPPPLSSTSFEQPPQATDATVSYYTYQYHGEAVPSSHYGGSYYYPYPYPQGGGLPPVPAASSGHLAAPLPSPSPPRVPSWGFLDPFEALESYYQEHPVPPAARAASSRSLGDVGEEDEGIPDLEDEESGVVVRDAHAGDECTRVNAKFEEVHRKSESSDGSGSSEEETEGHVEFRSSTMDGVEESVVVEVEEQLNDDSGVADEPPAVPEIKTYTSDVEVAQEIKLQFDTASKSAGDVSKMLEVDKVPYYKKKNSGLKVPSMVICGQPSKAKAIMQYEEEKAMESGNLSSSLQKLYIWENKLLKEVKAMEKIRGLYDQKRKEQKRLYYSGAESHKLEAMEICVKKLSTKLTIAIQIVNSISKNINKLRDEELWPQTHEIIKGFMQMWHTMSECHEMQCHVLSHAKNIDSTMAAARINEDHTDLIKYLEVQLLGMTANFTGWFDAQKSYAILLNEWLKKGIEYEPEVTDDGVPPFSPGRLGAPPIFTVYNNWATSMARISEAEVVGAVQALASNVLGLWEKKIAGVSSSAQAAEAGLQSCMARVFEAMESFAAACENTYKDICLRAEEENGRPPVADIAARSSRSVRRDHAWQPKKIALARTEEESGEFQPQGESSTEVDTAVEDHRATALHRASGRRPWKLRTPSVG</sequence>
<evidence type="ECO:0000259" key="2">
    <source>
        <dbReference type="Pfam" id="PF04782"/>
    </source>
</evidence>
<dbReference type="InterPro" id="IPR006868">
    <property type="entry name" value="DUF630"/>
</dbReference>
<dbReference type="Pfam" id="PF04782">
    <property type="entry name" value="DUF632"/>
    <property type="match status" value="1"/>
</dbReference>
<accession>A0A368RPT5</accession>